<organism evidence="2 3">
    <name type="scientific">Chryseobacterium taihuense</name>
    <dbReference type="NCBI Taxonomy" id="1141221"/>
    <lineage>
        <taxon>Bacteria</taxon>
        <taxon>Pseudomonadati</taxon>
        <taxon>Bacteroidota</taxon>
        <taxon>Flavobacteriia</taxon>
        <taxon>Flavobacteriales</taxon>
        <taxon>Weeksellaceae</taxon>
        <taxon>Chryseobacterium group</taxon>
        <taxon>Chryseobacterium</taxon>
    </lineage>
</organism>
<dbReference type="Proteomes" id="UP000290013">
    <property type="component" value="Chromosome"/>
</dbReference>
<dbReference type="KEGG" id="ctai:NCTC12078_00190"/>
<dbReference type="AlphaFoldDB" id="A0A4U8W9X8"/>
<sequence length="376" mass="44165">MEKNVKEIYRMDNLKLKYIFQNIVCFIFCIQLMQCQKMRDKKMAFQVEICSPSTKYRIEPVADKIKTLEGTPAGLPYGGSSGRWGDSGSGWTEQYGTPIGADITYYSPYEDVFYRLDVDFPVDTIKDYMERAYSIWDDLKGETQEYKRLGRGYKASNGTNSYDSFSTLVFGFAPKGMVVVWLNFGNTRIELGRYQAIIITNKEEIANAKENYTKIFRITTELTYKNMKEIGGYPSPQETSQKWDNYRIRYQWRPVVSSKNPKFRLFEILNYTFNGEKEGALRPWVLDMPYKQRAIPQEMVFFWETGKEKSEKFNARAFFDWEKTNEAFKKETGKIDMQVQISDDNNSIEILLNGRPLETDSIRIYQWKGDYKESYK</sequence>
<evidence type="ECO:0000313" key="3">
    <source>
        <dbReference type="Proteomes" id="UP000290013"/>
    </source>
</evidence>
<accession>A0A4U8W9X8</accession>
<proteinExistence type="predicted"/>
<reference evidence="2 3" key="1">
    <citation type="submission" date="2019-02" db="EMBL/GenBank/DDBJ databases">
        <authorList>
            <consortium name="Pathogen Informatics"/>
        </authorList>
    </citation>
    <scope>NUCLEOTIDE SEQUENCE [LARGE SCALE GENOMIC DNA]</scope>
    <source>
        <strain evidence="2 3">3012STDY6944375</strain>
    </source>
</reference>
<dbReference type="EMBL" id="LR215974">
    <property type="protein sequence ID" value="VFB02216.1"/>
    <property type="molecule type" value="Genomic_DNA"/>
</dbReference>
<dbReference type="Pfam" id="PF11153">
    <property type="entry name" value="DUF2931"/>
    <property type="match status" value="1"/>
</dbReference>
<evidence type="ECO:0000313" key="2">
    <source>
        <dbReference type="EMBL" id="VFB02216.1"/>
    </source>
</evidence>
<keyword evidence="1" id="KW-0472">Membrane</keyword>
<dbReference type="InterPro" id="IPR021326">
    <property type="entry name" value="DUF2931"/>
</dbReference>
<evidence type="ECO:0000256" key="1">
    <source>
        <dbReference type="SAM" id="Phobius"/>
    </source>
</evidence>
<feature type="transmembrane region" description="Helical" evidence="1">
    <location>
        <begin position="16"/>
        <end position="33"/>
    </location>
</feature>
<keyword evidence="1" id="KW-1133">Transmembrane helix</keyword>
<gene>
    <name evidence="2" type="ORF">NCTC12078_00190</name>
</gene>
<protein>
    <submittedName>
        <fullName evidence="2">Protein of uncharacterized function (DUF2931)</fullName>
    </submittedName>
</protein>
<keyword evidence="1" id="KW-0812">Transmembrane</keyword>
<name>A0A4U8W9X8_9FLAO</name>